<dbReference type="PANTHER" id="PTHR23275">
    <property type="entry name" value="CABRIOLET.-RELATED"/>
    <property type="match status" value="1"/>
</dbReference>
<dbReference type="InterPro" id="IPR009030">
    <property type="entry name" value="Growth_fac_rcpt_cys_sf"/>
</dbReference>
<reference evidence="3" key="1">
    <citation type="journal article" date="2006" name="PLoS Biol.">
        <title>Macronuclear genome sequence of the ciliate Tetrahymena thermophila, a model eukaryote.</title>
        <authorList>
            <person name="Eisen J.A."/>
            <person name="Coyne R.S."/>
            <person name="Wu M."/>
            <person name="Wu D."/>
            <person name="Thiagarajan M."/>
            <person name="Wortman J.R."/>
            <person name="Badger J.H."/>
            <person name="Ren Q."/>
            <person name="Amedeo P."/>
            <person name="Jones K.M."/>
            <person name="Tallon L.J."/>
            <person name="Delcher A.L."/>
            <person name="Salzberg S.L."/>
            <person name="Silva J.C."/>
            <person name="Haas B.J."/>
            <person name="Majoros W.H."/>
            <person name="Farzad M."/>
            <person name="Carlton J.M."/>
            <person name="Smith R.K. Jr."/>
            <person name="Garg J."/>
            <person name="Pearlman R.E."/>
            <person name="Karrer K.M."/>
            <person name="Sun L."/>
            <person name="Manning G."/>
            <person name="Elde N.C."/>
            <person name="Turkewitz A.P."/>
            <person name="Asai D.J."/>
            <person name="Wilkes D.E."/>
            <person name="Wang Y."/>
            <person name="Cai H."/>
            <person name="Collins K."/>
            <person name="Stewart B.A."/>
            <person name="Lee S.R."/>
            <person name="Wilamowska K."/>
            <person name="Weinberg Z."/>
            <person name="Ruzzo W.L."/>
            <person name="Wloga D."/>
            <person name="Gaertig J."/>
            <person name="Frankel J."/>
            <person name="Tsao C.-C."/>
            <person name="Gorovsky M.A."/>
            <person name="Keeling P.J."/>
            <person name="Waller R.F."/>
            <person name="Patron N.J."/>
            <person name="Cherry J.M."/>
            <person name="Stover N.A."/>
            <person name="Krieger C.J."/>
            <person name="del Toro C."/>
            <person name="Ryder H.F."/>
            <person name="Williamson S.C."/>
            <person name="Barbeau R.A."/>
            <person name="Hamilton E.P."/>
            <person name="Orias E."/>
        </authorList>
    </citation>
    <scope>NUCLEOTIDE SEQUENCE [LARGE SCALE GENOMIC DNA]</scope>
    <source>
        <strain evidence="3">SB210</strain>
    </source>
</reference>
<dbReference type="AlphaFoldDB" id="Q234Y8"/>
<name>Q234Y8_TETTS</name>
<gene>
    <name evidence="2" type="ORF">TTHERM_00095610</name>
</gene>
<accession>Q234Y8</accession>
<evidence type="ECO:0000256" key="1">
    <source>
        <dbReference type="SAM" id="SignalP"/>
    </source>
</evidence>
<dbReference type="Proteomes" id="UP000009168">
    <property type="component" value="Unassembled WGS sequence"/>
</dbReference>
<proteinExistence type="predicted"/>
<dbReference type="RefSeq" id="XP_001012110.2">
    <property type="nucleotide sequence ID" value="XM_001012110.2"/>
</dbReference>
<dbReference type="Gene3D" id="2.10.220.10">
    <property type="entry name" value="Hormone Receptor, Insulin-like Growth Factor Receptor 1, Chain A, domain 2"/>
    <property type="match status" value="1"/>
</dbReference>
<organism evidence="2 3">
    <name type="scientific">Tetrahymena thermophila (strain SB210)</name>
    <dbReference type="NCBI Taxonomy" id="312017"/>
    <lineage>
        <taxon>Eukaryota</taxon>
        <taxon>Sar</taxon>
        <taxon>Alveolata</taxon>
        <taxon>Ciliophora</taxon>
        <taxon>Intramacronucleata</taxon>
        <taxon>Oligohymenophorea</taxon>
        <taxon>Hymenostomatida</taxon>
        <taxon>Tetrahymenina</taxon>
        <taxon>Tetrahymenidae</taxon>
        <taxon>Tetrahymena</taxon>
    </lineage>
</organism>
<dbReference type="InParanoid" id="Q234Y8"/>
<keyword evidence="2" id="KW-0472">Membrane</keyword>
<feature type="signal peptide" evidence="1">
    <location>
        <begin position="1"/>
        <end position="18"/>
    </location>
</feature>
<keyword evidence="3" id="KW-1185">Reference proteome</keyword>
<evidence type="ECO:0000313" key="3">
    <source>
        <dbReference type="Proteomes" id="UP000009168"/>
    </source>
</evidence>
<evidence type="ECO:0000313" key="2">
    <source>
        <dbReference type="EMBL" id="EAR91865.2"/>
    </source>
</evidence>
<dbReference type="EMBL" id="GG662767">
    <property type="protein sequence ID" value="EAR91865.2"/>
    <property type="molecule type" value="Genomic_DNA"/>
</dbReference>
<dbReference type="SUPFAM" id="SSF57184">
    <property type="entry name" value="Growth factor receptor domain"/>
    <property type="match status" value="2"/>
</dbReference>
<dbReference type="GeneID" id="7831917"/>
<keyword evidence="1" id="KW-0732">Signal</keyword>
<dbReference type="PANTHER" id="PTHR23275:SF100">
    <property type="entry name" value="EGF-LIKE DOMAIN-CONTAINING PROTEIN"/>
    <property type="match status" value="1"/>
</dbReference>
<dbReference type="KEGG" id="tet:TTHERM_00095610"/>
<protein>
    <submittedName>
        <fullName evidence="2">Transmembrane protein, putative</fullName>
    </submittedName>
</protein>
<dbReference type="InterPro" id="IPR052798">
    <property type="entry name" value="Giardia_VSA"/>
</dbReference>
<dbReference type="HOGENOM" id="CLU_512447_0_0_1"/>
<keyword evidence="2" id="KW-0812">Transmembrane</keyword>
<feature type="chain" id="PRO_5004201593" evidence="1">
    <location>
        <begin position="19"/>
        <end position="565"/>
    </location>
</feature>
<sequence length="565" mass="65672">MKIQNFILLICNITLCYAALPINVGEFWFQITEDQSIIYYDSDQSQWVYSRLNQNGDIIFSIKLKNFNAKTHLNDEYMIESDQSSHRYLYIFNYKQGKYQKIDYDLLLQTQNDQEFDCKNKIQSYGKKRTRYLKRYLNYVKYDGSSMSLISKKFSPTDALTLSVNSFQKSPYYFQYQETSSNIAYIYWKDNKYQIRGIKKSLVIDYENDIVLTDASIFGKFSFDKDVIEFKYQIQLQSDVSEIAYTEIYTVNQVKLIGIYDQSLKFYDLNTFQEVSLSSNSDQIGQISYFNELFSYKNLIIVKTDVYKMSYDQTSNQVTLKKLKSLDKELTLINQTQANAIWRTSFTQGQTQILQVAGQNQIASMERILCQDGQFLTSNSDCIQCKTDEILRNDKCVSCPQGSKKLNINDNICFPCDQPTAQKSCECQNYNYQNSSLKCIECQFGQQFNKTKDSCDQICDDGSFFNGSTCQKCTTNCIKCSSDQICDQCDETNGYFLDANKQNCFKCDQNLNQILNNQKNGCVCQKGYFLDNDSQCKKCKKGCDDCDKNKCNQCVAGYYKMYKII</sequence>